<feature type="non-terminal residue" evidence="2">
    <location>
        <position position="1"/>
    </location>
</feature>
<dbReference type="Proteomes" id="UP001476798">
    <property type="component" value="Unassembled WGS sequence"/>
</dbReference>
<sequence length="118" mass="13881">DRFKEDWNRAQTCGDFNNTMEPEYDVVDDQEEIQNVRILPARPISEDREYADRDLPRQSPAQNFSSVTTRKRLPRCPPRETSRIKGPAINRDLKPGRQKIKLDRKPPPLEPEDQPSRR</sequence>
<name>A0ABV0N5W7_9TELE</name>
<proteinExistence type="predicted"/>
<feature type="region of interest" description="Disordered" evidence="1">
    <location>
        <begin position="43"/>
        <end position="118"/>
    </location>
</feature>
<organism evidence="2 3">
    <name type="scientific">Goodea atripinnis</name>
    <dbReference type="NCBI Taxonomy" id="208336"/>
    <lineage>
        <taxon>Eukaryota</taxon>
        <taxon>Metazoa</taxon>
        <taxon>Chordata</taxon>
        <taxon>Craniata</taxon>
        <taxon>Vertebrata</taxon>
        <taxon>Euteleostomi</taxon>
        <taxon>Actinopterygii</taxon>
        <taxon>Neopterygii</taxon>
        <taxon>Teleostei</taxon>
        <taxon>Neoteleostei</taxon>
        <taxon>Acanthomorphata</taxon>
        <taxon>Ovalentaria</taxon>
        <taxon>Atherinomorphae</taxon>
        <taxon>Cyprinodontiformes</taxon>
        <taxon>Goodeidae</taxon>
        <taxon>Goodea</taxon>
    </lineage>
</organism>
<feature type="compositionally biased region" description="Basic and acidic residues" evidence="1">
    <location>
        <begin position="44"/>
        <end position="56"/>
    </location>
</feature>
<feature type="compositionally biased region" description="Polar residues" evidence="1">
    <location>
        <begin position="59"/>
        <end position="68"/>
    </location>
</feature>
<comment type="caution">
    <text evidence="2">The sequence shown here is derived from an EMBL/GenBank/DDBJ whole genome shotgun (WGS) entry which is preliminary data.</text>
</comment>
<dbReference type="EMBL" id="JAHRIO010021684">
    <property type="protein sequence ID" value="MEQ2165642.1"/>
    <property type="molecule type" value="Genomic_DNA"/>
</dbReference>
<evidence type="ECO:0000313" key="3">
    <source>
        <dbReference type="Proteomes" id="UP001476798"/>
    </source>
</evidence>
<evidence type="ECO:0000256" key="1">
    <source>
        <dbReference type="SAM" id="MobiDB-lite"/>
    </source>
</evidence>
<evidence type="ECO:0000313" key="2">
    <source>
        <dbReference type="EMBL" id="MEQ2165642.1"/>
    </source>
</evidence>
<reference evidence="2 3" key="1">
    <citation type="submission" date="2021-06" db="EMBL/GenBank/DDBJ databases">
        <authorList>
            <person name="Palmer J.M."/>
        </authorList>
    </citation>
    <scope>NUCLEOTIDE SEQUENCE [LARGE SCALE GENOMIC DNA]</scope>
    <source>
        <strain evidence="2 3">GA_2019</strain>
        <tissue evidence="2">Muscle</tissue>
    </source>
</reference>
<accession>A0ABV0N5W7</accession>
<protein>
    <submittedName>
        <fullName evidence="2">Uncharacterized protein</fullName>
    </submittedName>
</protein>
<keyword evidence="3" id="KW-1185">Reference proteome</keyword>
<feature type="compositionally biased region" description="Basic and acidic residues" evidence="1">
    <location>
        <begin position="91"/>
        <end position="107"/>
    </location>
</feature>
<gene>
    <name evidence="2" type="ORF">GOODEAATRI_019238</name>
</gene>